<keyword evidence="2" id="KW-1185">Reference proteome</keyword>
<proteinExistence type="predicted"/>
<organism evidence="1 2">
    <name type="scientific">Panicum miliaceum</name>
    <name type="common">Proso millet</name>
    <name type="synonym">Broomcorn millet</name>
    <dbReference type="NCBI Taxonomy" id="4540"/>
    <lineage>
        <taxon>Eukaryota</taxon>
        <taxon>Viridiplantae</taxon>
        <taxon>Streptophyta</taxon>
        <taxon>Embryophyta</taxon>
        <taxon>Tracheophyta</taxon>
        <taxon>Spermatophyta</taxon>
        <taxon>Magnoliopsida</taxon>
        <taxon>Liliopsida</taxon>
        <taxon>Poales</taxon>
        <taxon>Poaceae</taxon>
        <taxon>PACMAD clade</taxon>
        <taxon>Panicoideae</taxon>
        <taxon>Panicodae</taxon>
        <taxon>Paniceae</taxon>
        <taxon>Panicinae</taxon>
        <taxon>Panicum</taxon>
        <taxon>Panicum sect. Panicum</taxon>
    </lineage>
</organism>
<comment type="caution">
    <text evidence="1">The sequence shown here is derived from an EMBL/GenBank/DDBJ whole genome shotgun (WGS) entry which is preliminary data.</text>
</comment>
<dbReference type="EMBL" id="PQIB02000002">
    <property type="protein sequence ID" value="RLN33195.1"/>
    <property type="molecule type" value="Genomic_DNA"/>
</dbReference>
<evidence type="ECO:0000313" key="2">
    <source>
        <dbReference type="Proteomes" id="UP000275267"/>
    </source>
</evidence>
<dbReference type="OrthoDB" id="7984201at2759"/>
<dbReference type="GO" id="GO:0008081">
    <property type="term" value="F:phosphoric diester hydrolase activity"/>
    <property type="evidence" value="ECO:0007669"/>
    <property type="project" value="TreeGrafter"/>
</dbReference>
<dbReference type="Proteomes" id="UP000275267">
    <property type="component" value="Unassembled WGS sequence"/>
</dbReference>
<sequence>MREVEAFLSSSNPSGIVTLILEDGARPAEAVPGRRPGELPVPRVADAAARRGLTAGPRDMVARGHRLLVFTSARWKQTAEGIAYQWDYMVENQCKEEDSEAEP</sequence>
<dbReference type="PANTHER" id="PTHR13593">
    <property type="match status" value="1"/>
</dbReference>
<name>A0A3L6T4K0_PANMI</name>
<dbReference type="InterPro" id="IPR051057">
    <property type="entry name" value="PI-PLC_domain"/>
</dbReference>
<gene>
    <name evidence="1" type="ORF">C2845_PM03G12340</name>
</gene>
<evidence type="ECO:0000313" key="1">
    <source>
        <dbReference type="EMBL" id="RLN33195.1"/>
    </source>
</evidence>
<dbReference type="Pfam" id="PF26178">
    <property type="entry name" value="PI-PLC_cat"/>
    <property type="match status" value="1"/>
</dbReference>
<reference evidence="2" key="1">
    <citation type="journal article" date="2019" name="Nat. Commun.">
        <title>The genome of broomcorn millet.</title>
        <authorList>
            <person name="Zou C."/>
            <person name="Miki D."/>
            <person name="Li D."/>
            <person name="Tang Q."/>
            <person name="Xiao L."/>
            <person name="Rajput S."/>
            <person name="Deng P."/>
            <person name="Jia W."/>
            <person name="Huang R."/>
            <person name="Zhang M."/>
            <person name="Sun Y."/>
            <person name="Hu J."/>
            <person name="Fu X."/>
            <person name="Schnable P.S."/>
            <person name="Li F."/>
            <person name="Zhang H."/>
            <person name="Feng B."/>
            <person name="Zhu X."/>
            <person name="Liu R."/>
            <person name="Schnable J.C."/>
            <person name="Zhu J.-K."/>
            <person name="Zhang H."/>
        </authorList>
    </citation>
    <scope>NUCLEOTIDE SEQUENCE [LARGE SCALE GENOMIC DNA]</scope>
</reference>
<dbReference type="AlphaFoldDB" id="A0A3L6T4K0"/>
<dbReference type="STRING" id="4540.A0A3L6T4K0"/>
<accession>A0A3L6T4K0</accession>
<protein>
    <submittedName>
        <fullName evidence="1">PI-PLC X domain-containing protein</fullName>
    </submittedName>
</protein>
<dbReference type="PANTHER" id="PTHR13593:SF115">
    <property type="entry name" value="PHOSPHATIDYLINOSITOL-SPECIFIC PHOSPHOLIPASE C X DOMAIN-CONTAINING PROTEIN"/>
    <property type="match status" value="1"/>
</dbReference>